<organism evidence="2 3">
    <name type="scientific">Parafrankia irregularis</name>
    <dbReference type="NCBI Taxonomy" id="795642"/>
    <lineage>
        <taxon>Bacteria</taxon>
        <taxon>Bacillati</taxon>
        <taxon>Actinomycetota</taxon>
        <taxon>Actinomycetes</taxon>
        <taxon>Frankiales</taxon>
        <taxon>Frankiaceae</taxon>
        <taxon>Parafrankia</taxon>
    </lineage>
</organism>
<reference evidence="3" key="1">
    <citation type="submission" date="2015-11" db="EMBL/GenBank/DDBJ databases">
        <authorList>
            <person name="Varghese N."/>
        </authorList>
    </citation>
    <scope>NUCLEOTIDE SEQUENCE [LARGE SCALE GENOMIC DNA]</scope>
    <source>
        <strain evidence="3">DSM 45899</strain>
    </source>
</reference>
<dbReference type="AlphaFoldDB" id="A0A0S4QJD3"/>
<dbReference type="PANTHER" id="PTHR37305">
    <property type="entry name" value="INTEGRAL MEMBRANE PROTEIN-RELATED"/>
    <property type="match status" value="1"/>
</dbReference>
<evidence type="ECO:0000313" key="3">
    <source>
        <dbReference type="Proteomes" id="UP000198802"/>
    </source>
</evidence>
<accession>A0A0S4QJD3</accession>
<dbReference type="Pfam" id="PF12730">
    <property type="entry name" value="ABC2_membrane_4"/>
    <property type="match status" value="1"/>
</dbReference>
<keyword evidence="1" id="KW-0812">Transmembrane</keyword>
<keyword evidence="3" id="KW-1185">Reference proteome</keyword>
<dbReference type="EMBL" id="FAOZ01000004">
    <property type="protein sequence ID" value="CUU55186.1"/>
    <property type="molecule type" value="Genomic_DNA"/>
</dbReference>
<protein>
    <submittedName>
        <fullName evidence="2">ABC-2 family transporter protein</fullName>
    </submittedName>
</protein>
<sequence length="247" mass="26422">MRRQIRSELLKARSGWLLPALLLTAIMLDALSMLGTSSVVHDDIAAGRTTLAAGSHDVVRLGFANLLFAALFGVLMVTGEYRTGTISRSLLLTRSRRDVLAAKATVSLLGGLVFGLAGAATGLLTGWIAMGARGDDLVLDRETWLICLGLVLVSTLSAPWGTFLGWVIRQQVPAVIITLIWTLVVESALNAWVPDFARFLPGGAQASIYRDTATDVLAMPWGVALFCGWLAVAGVAAERLLHRRDVT</sequence>
<feature type="transmembrane region" description="Helical" evidence="1">
    <location>
        <begin position="174"/>
        <end position="193"/>
    </location>
</feature>
<dbReference type="Proteomes" id="UP000198802">
    <property type="component" value="Unassembled WGS sequence"/>
</dbReference>
<feature type="transmembrane region" description="Helical" evidence="1">
    <location>
        <begin position="58"/>
        <end position="79"/>
    </location>
</feature>
<feature type="transmembrane region" description="Helical" evidence="1">
    <location>
        <begin position="143"/>
        <end position="167"/>
    </location>
</feature>
<keyword evidence="1" id="KW-0472">Membrane</keyword>
<gene>
    <name evidence="2" type="ORF">Ga0074812_104267</name>
</gene>
<keyword evidence="1" id="KW-1133">Transmembrane helix</keyword>
<dbReference type="PANTHER" id="PTHR37305:SF1">
    <property type="entry name" value="MEMBRANE PROTEIN"/>
    <property type="match status" value="1"/>
</dbReference>
<evidence type="ECO:0000256" key="1">
    <source>
        <dbReference type="SAM" id="Phobius"/>
    </source>
</evidence>
<name>A0A0S4QJD3_9ACTN</name>
<dbReference type="RefSeq" id="WP_091273387.1">
    <property type="nucleotide sequence ID" value="NZ_FAOZ01000004.1"/>
</dbReference>
<evidence type="ECO:0000313" key="2">
    <source>
        <dbReference type="EMBL" id="CUU55186.1"/>
    </source>
</evidence>
<feature type="transmembrane region" description="Helical" evidence="1">
    <location>
        <begin position="100"/>
        <end position="123"/>
    </location>
</feature>
<feature type="transmembrane region" description="Helical" evidence="1">
    <location>
        <begin position="218"/>
        <end position="237"/>
    </location>
</feature>
<proteinExistence type="predicted"/>